<accession>A0A319D6X0</accession>
<evidence type="ECO:0000256" key="1">
    <source>
        <dbReference type="ARBA" id="ARBA00029464"/>
    </source>
</evidence>
<evidence type="ECO:0000313" key="3">
    <source>
        <dbReference type="Proteomes" id="UP000247810"/>
    </source>
</evidence>
<keyword evidence="2" id="KW-0378">Hydrolase</keyword>
<name>A0A319D6X0_9EURO</name>
<proteinExistence type="inferred from homology"/>
<gene>
    <name evidence="2" type="ORF">BO71DRAFT_355866</name>
</gene>
<dbReference type="InterPro" id="IPR029058">
    <property type="entry name" value="AB_hydrolase_fold"/>
</dbReference>
<dbReference type="PANTHER" id="PTHR47751:SF1">
    <property type="entry name" value="SUPERFAMILY HYDROLASE, PUTATIVE (AFU_ORTHOLOGUE AFUA_2G16580)-RELATED"/>
    <property type="match status" value="1"/>
</dbReference>
<dbReference type="EMBL" id="KZ825898">
    <property type="protein sequence ID" value="PYH93195.1"/>
    <property type="molecule type" value="Genomic_DNA"/>
</dbReference>
<dbReference type="SUPFAM" id="SSF53474">
    <property type="entry name" value="alpha/beta-Hydrolases"/>
    <property type="match status" value="1"/>
</dbReference>
<dbReference type="PANTHER" id="PTHR47751">
    <property type="entry name" value="SUPERFAMILY HYDROLASE, PUTATIVE (AFU_ORTHOLOGUE AFUA_2G16580)-RELATED"/>
    <property type="match status" value="1"/>
</dbReference>
<protein>
    <submittedName>
        <fullName evidence="2">Hydrolase of the alpha/beta superfamily</fullName>
    </submittedName>
</protein>
<organism evidence="2 3">
    <name type="scientific">Aspergillus ellipticus CBS 707.79</name>
    <dbReference type="NCBI Taxonomy" id="1448320"/>
    <lineage>
        <taxon>Eukaryota</taxon>
        <taxon>Fungi</taxon>
        <taxon>Dikarya</taxon>
        <taxon>Ascomycota</taxon>
        <taxon>Pezizomycotina</taxon>
        <taxon>Eurotiomycetes</taxon>
        <taxon>Eurotiomycetidae</taxon>
        <taxon>Eurotiales</taxon>
        <taxon>Aspergillaceae</taxon>
        <taxon>Aspergillus</taxon>
        <taxon>Aspergillus subgen. Circumdati</taxon>
    </lineage>
</organism>
<reference evidence="2 3" key="1">
    <citation type="submission" date="2018-02" db="EMBL/GenBank/DDBJ databases">
        <title>The genomes of Aspergillus section Nigri reveals drivers in fungal speciation.</title>
        <authorList>
            <consortium name="DOE Joint Genome Institute"/>
            <person name="Vesth T.C."/>
            <person name="Nybo J."/>
            <person name="Theobald S."/>
            <person name="Brandl J."/>
            <person name="Frisvad J.C."/>
            <person name="Nielsen K.F."/>
            <person name="Lyhne E.K."/>
            <person name="Kogle M.E."/>
            <person name="Kuo A."/>
            <person name="Riley R."/>
            <person name="Clum A."/>
            <person name="Nolan M."/>
            <person name="Lipzen A."/>
            <person name="Salamov A."/>
            <person name="Henrissat B."/>
            <person name="Wiebenga A."/>
            <person name="De vries R.P."/>
            <person name="Grigoriev I.V."/>
            <person name="Mortensen U.H."/>
            <person name="Andersen M.R."/>
            <person name="Baker S.E."/>
        </authorList>
    </citation>
    <scope>NUCLEOTIDE SEQUENCE [LARGE SCALE GENOMIC DNA]</scope>
    <source>
        <strain evidence="2 3">CBS 707.79</strain>
    </source>
</reference>
<dbReference type="GO" id="GO:0016787">
    <property type="term" value="F:hydrolase activity"/>
    <property type="evidence" value="ECO:0007669"/>
    <property type="project" value="UniProtKB-KW"/>
</dbReference>
<dbReference type="Proteomes" id="UP000247810">
    <property type="component" value="Unassembled WGS sequence"/>
</dbReference>
<dbReference type="InterPro" id="IPR051411">
    <property type="entry name" value="Polyketide_trans_af380"/>
</dbReference>
<dbReference type="Gene3D" id="3.40.50.1820">
    <property type="entry name" value="alpha/beta hydrolase"/>
    <property type="match status" value="1"/>
</dbReference>
<sequence>MTSIKEQSPAPYAKHLSTHGFTTLTFDAAYQGESTGFPRGLENPAQRIEDIKAAVTYLSALPSVDSARIGVLGICAAGGYACSAAASDGRIRALGTISAACVGRMVRCGGVFEELEESAEAVRGALELAAAWRREYAAAAAAAAPRMFEFGDAGAMARADSFARDAAEYYATERGRHVRSDQRVPSVSWDLMVGYDAFGLMRLVAPRPVLMIAGERAQTLHFSRDAVDRAREPKELVVVPGKNHFDLYDGLEVSGPKVVEFFGKYL</sequence>
<dbReference type="Gene3D" id="1.10.10.800">
    <property type="match status" value="1"/>
</dbReference>
<evidence type="ECO:0000313" key="2">
    <source>
        <dbReference type="EMBL" id="PYH93195.1"/>
    </source>
</evidence>
<dbReference type="VEuPathDB" id="FungiDB:BO71DRAFT_355866"/>
<dbReference type="OrthoDB" id="2498029at2759"/>
<dbReference type="AlphaFoldDB" id="A0A319D6X0"/>
<keyword evidence="3" id="KW-1185">Reference proteome</keyword>
<comment type="similarity">
    <text evidence="1">Belongs to the polyketide transferase af380 family.</text>
</comment>